<comment type="caution">
    <text evidence="2">The sequence shown here is derived from an EMBL/GenBank/DDBJ whole genome shotgun (WGS) entry which is preliminary data.</text>
</comment>
<dbReference type="EMBL" id="SWBO01000009">
    <property type="protein sequence ID" value="TKB98249.1"/>
    <property type="molecule type" value="Genomic_DNA"/>
</dbReference>
<dbReference type="InterPro" id="IPR029044">
    <property type="entry name" value="Nucleotide-diphossugar_trans"/>
</dbReference>
<dbReference type="RefSeq" id="WP_136877854.1">
    <property type="nucleotide sequence ID" value="NZ_SWBO01000009.1"/>
</dbReference>
<gene>
    <name evidence="2" type="ORF">FA045_14810</name>
</gene>
<sequence length="250" mass="28381">MKVSIITVVYNGEKYIKDCIESILAQDYPQIELIVIDGASIDSTVQIIQSYQNKIHHFISEPDNGMYDALNKGIKLATGDIIGALNADDTLATKTILTEIVAFFKKTNADGIYGNLNYVNAKNTEQIVRKWRTKQHLIGDFSVGWMPAHPTLYLKKELFYKYGNYSLNYGTAGDYELMLRFLYKFKIKALFLNKLIVNMRTGGVSNSSFKQRYLAFVNDYSAAKHNTIPIPLLTIVLKKISKITQFLHSN</sequence>
<name>A0A4U1BYK5_9SPHI</name>
<dbReference type="CDD" id="cd06433">
    <property type="entry name" value="GT_2_WfgS_like"/>
    <property type="match status" value="1"/>
</dbReference>
<keyword evidence="3" id="KW-1185">Reference proteome</keyword>
<dbReference type="AlphaFoldDB" id="A0A4U1BYK5"/>
<dbReference type="SUPFAM" id="SSF53448">
    <property type="entry name" value="Nucleotide-diphospho-sugar transferases"/>
    <property type="match status" value="1"/>
</dbReference>
<keyword evidence="2" id="KW-0808">Transferase</keyword>
<accession>A0A4U1BYK5</accession>
<dbReference type="Pfam" id="PF00535">
    <property type="entry name" value="Glycos_transf_2"/>
    <property type="match status" value="1"/>
</dbReference>
<dbReference type="GO" id="GO:0016758">
    <property type="term" value="F:hexosyltransferase activity"/>
    <property type="evidence" value="ECO:0007669"/>
    <property type="project" value="UniProtKB-ARBA"/>
</dbReference>
<evidence type="ECO:0000313" key="3">
    <source>
        <dbReference type="Proteomes" id="UP000310477"/>
    </source>
</evidence>
<dbReference type="Proteomes" id="UP000310477">
    <property type="component" value="Unassembled WGS sequence"/>
</dbReference>
<dbReference type="PANTHER" id="PTHR22916">
    <property type="entry name" value="GLYCOSYLTRANSFERASE"/>
    <property type="match status" value="1"/>
</dbReference>
<dbReference type="OrthoDB" id="9788101at2"/>
<dbReference type="Gene3D" id="3.90.550.10">
    <property type="entry name" value="Spore Coat Polysaccharide Biosynthesis Protein SpsA, Chain A"/>
    <property type="match status" value="1"/>
</dbReference>
<feature type="domain" description="Glycosyltransferase 2-like" evidence="1">
    <location>
        <begin position="4"/>
        <end position="138"/>
    </location>
</feature>
<reference evidence="2 3" key="1">
    <citation type="submission" date="2019-04" db="EMBL/GenBank/DDBJ databases">
        <title>Pedobacter sp. AR-2-6 sp. nov., isolated from Arctic soil.</title>
        <authorList>
            <person name="Dahal R.H."/>
            <person name="Kim D.-U."/>
        </authorList>
    </citation>
    <scope>NUCLEOTIDE SEQUENCE [LARGE SCALE GENOMIC DNA]</scope>
    <source>
        <strain evidence="2 3">AR-2-6</strain>
    </source>
</reference>
<organism evidence="2 3">
    <name type="scientific">Pedobacter cryotolerans</name>
    <dbReference type="NCBI Taxonomy" id="2571270"/>
    <lineage>
        <taxon>Bacteria</taxon>
        <taxon>Pseudomonadati</taxon>
        <taxon>Bacteroidota</taxon>
        <taxon>Sphingobacteriia</taxon>
        <taxon>Sphingobacteriales</taxon>
        <taxon>Sphingobacteriaceae</taxon>
        <taxon>Pedobacter</taxon>
    </lineage>
</organism>
<evidence type="ECO:0000259" key="1">
    <source>
        <dbReference type="Pfam" id="PF00535"/>
    </source>
</evidence>
<dbReference type="InterPro" id="IPR001173">
    <property type="entry name" value="Glyco_trans_2-like"/>
</dbReference>
<protein>
    <submittedName>
        <fullName evidence="2">Glycosyltransferase</fullName>
    </submittedName>
</protein>
<dbReference type="PANTHER" id="PTHR22916:SF3">
    <property type="entry name" value="UDP-GLCNAC:BETAGAL BETA-1,3-N-ACETYLGLUCOSAMINYLTRANSFERASE-LIKE PROTEIN 1"/>
    <property type="match status" value="1"/>
</dbReference>
<proteinExistence type="predicted"/>
<evidence type="ECO:0000313" key="2">
    <source>
        <dbReference type="EMBL" id="TKB98249.1"/>
    </source>
</evidence>